<organism evidence="2 3">
    <name type="scientific">Caerostris extrusa</name>
    <name type="common">Bark spider</name>
    <name type="synonym">Caerostris bankana</name>
    <dbReference type="NCBI Taxonomy" id="172846"/>
    <lineage>
        <taxon>Eukaryota</taxon>
        <taxon>Metazoa</taxon>
        <taxon>Ecdysozoa</taxon>
        <taxon>Arthropoda</taxon>
        <taxon>Chelicerata</taxon>
        <taxon>Arachnida</taxon>
        <taxon>Araneae</taxon>
        <taxon>Araneomorphae</taxon>
        <taxon>Entelegynae</taxon>
        <taxon>Araneoidea</taxon>
        <taxon>Araneidae</taxon>
        <taxon>Caerostris</taxon>
    </lineage>
</organism>
<feature type="compositionally biased region" description="Basic and acidic residues" evidence="1">
    <location>
        <begin position="11"/>
        <end position="30"/>
    </location>
</feature>
<dbReference type="AlphaFoldDB" id="A0AAV4VC38"/>
<keyword evidence="3" id="KW-1185">Reference proteome</keyword>
<reference evidence="2 3" key="1">
    <citation type="submission" date="2021-06" db="EMBL/GenBank/DDBJ databases">
        <title>Caerostris extrusa draft genome.</title>
        <authorList>
            <person name="Kono N."/>
            <person name="Arakawa K."/>
        </authorList>
    </citation>
    <scope>NUCLEOTIDE SEQUENCE [LARGE SCALE GENOMIC DNA]</scope>
</reference>
<feature type="compositionally biased region" description="Basic residues" evidence="1">
    <location>
        <begin position="1"/>
        <end position="10"/>
    </location>
</feature>
<feature type="region of interest" description="Disordered" evidence="1">
    <location>
        <begin position="1"/>
        <end position="41"/>
    </location>
</feature>
<accession>A0AAV4VC38</accession>
<proteinExistence type="predicted"/>
<sequence length="117" mass="13878">MARGTHGRTKEKKDPEEEGKEAVGADDRKPNRLASAHWPRSRMKWQENTLRRWELPAKIPLQRYFKQTTTLWDRLVRRRRNYPPFGCLYFQQQFSVCHSKPNYPPPTQGEGRGKAKI</sequence>
<protein>
    <submittedName>
        <fullName evidence="2">Uncharacterized protein</fullName>
    </submittedName>
</protein>
<evidence type="ECO:0000256" key="1">
    <source>
        <dbReference type="SAM" id="MobiDB-lite"/>
    </source>
</evidence>
<evidence type="ECO:0000313" key="3">
    <source>
        <dbReference type="Proteomes" id="UP001054945"/>
    </source>
</evidence>
<evidence type="ECO:0000313" key="2">
    <source>
        <dbReference type="EMBL" id="GIY67439.1"/>
    </source>
</evidence>
<comment type="caution">
    <text evidence="2">The sequence shown here is derived from an EMBL/GenBank/DDBJ whole genome shotgun (WGS) entry which is preliminary data.</text>
</comment>
<name>A0AAV4VC38_CAEEX</name>
<dbReference type="EMBL" id="BPLR01014238">
    <property type="protein sequence ID" value="GIY67439.1"/>
    <property type="molecule type" value="Genomic_DNA"/>
</dbReference>
<gene>
    <name evidence="2" type="ORF">CEXT_753111</name>
</gene>
<dbReference type="Proteomes" id="UP001054945">
    <property type="component" value="Unassembled WGS sequence"/>
</dbReference>